<dbReference type="Proteomes" id="UP000830236">
    <property type="component" value="Chromosome"/>
</dbReference>
<dbReference type="InterPro" id="IPR025159">
    <property type="entry name" value="AbiEi_N"/>
</dbReference>
<name>A0A9E7AM43_9ACTO</name>
<proteinExistence type="predicted"/>
<accession>A0A9E7AM43</accession>
<sequence>MRTVLEIASQNAGYVTAAQVTAAGIPRRKLAEVARSGEVVQLARGLYALPDVWEDPLYIAQYRFSRGVFSDDTALNLHEMTDRTPASLTMTFPRNYNTVAVKEAGIICRTCANEVLDLGLTQVKTIYGNMVRVYDLERTLCDLMRGKSVLDMQLLVPAMQSYTRSKNRDLVKLMNYARKLGVERKIRTHLEILL</sequence>
<dbReference type="KEGG" id="agh:M3I41_07200"/>
<evidence type="ECO:0000313" key="2">
    <source>
        <dbReference type="EMBL" id="UQF79369.1"/>
    </source>
</evidence>
<organism evidence="2 3">
    <name type="scientific">Actinomyces graevenitzii</name>
    <dbReference type="NCBI Taxonomy" id="55565"/>
    <lineage>
        <taxon>Bacteria</taxon>
        <taxon>Bacillati</taxon>
        <taxon>Actinomycetota</taxon>
        <taxon>Actinomycetes</taxon>
        <taxon>Actinomycetales</taxon>
        <taxon>Actinomycetaceae</taxon>
        <taxon>Actinomyces</taxon>
    </lineage>
</organism>
<reference evidence="2" key="1">
    <citation type="submission" date="2022-05" db="EMBL/GenBank/DDBJ databases">
        <title>Using nanopore sequencing to obtain complete genomes from saliva samples.</title>
        <authorList>
            <person name="Baker J.L."/>
        </authorList>
    </citation>
    <scope>NUCLEOTIDE SEQUENCE</scope>
    <source>
        <strain evidence="2">JCVI-JB-Ag32</strain>
    </source>
</reference>
<protein>
    <submittedName>
        <fullName evidence="2">Type IV toxin-antitoxin system AbiEi family antitoxin domain-containing protein</fullName>
    </submittedName>
</protein>
<evidence type="ECO:0000313" key="3">
    <source>
        <dbReference type="Proteomes" id="UP000830236"/>
    </source>
</evidence>
<feature type="domain" description="AbiEi antitoxin N-terminal" evidence="1">
    <location>
        <begin position="3"/>
        <end position="50"/>
    </location>
</feature>
<dbReference type="AlphaFoldDB" id="A0A9E7AM43"/>
<gene>
    <name evidence="2" type="ORF">M3I41_07200</name>
</gene>
<dbReference type="Pfam" id="PF13338">
    <property type="entry name" value="AbiEi_4"/>
    <property type="match status" value="1"/>
</dbReference>
<dbReference type="EMBL" id="CP097095">
    <property type="protein sequence ID" value="UQF79369.1"/>
    <property type="molecule type" value="Genomic_DNA"/>
</dbReference>
<evidence type="ECO:0000259" key="1">
    <source>
        <dbReference type="Pfam" id="PF13338"/>
    </source>
</evidence>